<dbReference type="HOGENOM" id="CLU_937092_0_0_1"/>
<evidence type="ECO:0008006" key="5">
    <source>
        <dbReference type="Google" id="ProtNLM"/>
    </source>
</evidence>
<protein>
    <recommendedName>
        <fullName evidence="5">Mid2 domain-containing protein</fullName>
    </recommendedName>
</protein>
<keyword evidence="2" id="KW-1133">Transmembrane helix</keyword>
<gene>
    <name evidence="3" type="ORF">JAAARDRAFT_67075</name>
</gene>
<dbReference type="EMBL" id="KL197713">
    <property type="protein sequence ID" value="KDQ60639.1"/>
    <property type="molecule type" value="Genomic_DNA"/>
</dbReference>
<keyword evidence="4" id="KW-1185">Reference proteome</keyword>
<evidence type="ECO:0000313" key="3">
    <source>
        <dbReference type="EMBL" id="KDQ60639.1"/>
    </source>
</evidence>
<proteinExistence type="predicted"/>
<sequence>MSVAPSFPSGVYFLNPYQFESGSKRKIVRQRRHHGDFCRAHPESAFCQNTSNTPAEAPTPTMNFVPSSMPDLPMDSTTSTMGKFTSTVFTIVSTISPDSANPSVSTSIPPTFISQTTPAATTTILPSDSTTFTSTSATSSSDSSSPPFAFSTSTPTPSTSSSAQNNPLPEGALANTNAGVIAGSIIGALVATLLIFLALLLYMRRRDRKRKARTAPSAEFLNMYRERDEASPMPGGLGMPLPVSIGRVTTRGMDEEDPPPPFSKGNFSDPVIEKVNASMMQRQEYERRAGSPRSFLM</sequence>
<keyword evidence="2" id="KW-0472">Membrane</keyword>
<feature type="region of interest" description="Disordered" evidence="1">
    <location>
        <begin position="124"/>
        <end position="168"/>
    </location>
</feature>
<feature type="compositionally biased region" description="Low complexity" evidence="1">
    <location>
        <begin position="126"/>
        <end position="163"/>
    </location>
</feature>
<dbReference type="STRING" id="933084.A0A067Q0Z4"/>
<dbReference type="AlphaFoldDB" id="A0A067Q0Z4"/>
<organism evidence="3 4">
    <name type="scientific">Jaapia argillacea MUCL 33604</name>
    <dbReference type="NCBI Taxonomy" id="933084"/>
    <lineage>
        <taxon>Eukaryota</taxon>
        <taxon>Fungi</taxon>
        <taxon>Dikarya</taxon>
        <taxon>Basidiomycota</taxon>
        <taxon>Agaricomycotina</taxon>
        <taxon>Agaricomycetes</taxon>
        <taxon>Agaricomycetidae</taxon>
        <taxon>Jaapiales</taxon>
        <taxon>Jaapiaceae</taxon>
        <taxon>Jaapia</taxon>
    </lineage>
</organism>
<dbReference type="InParanoid" id="A0A067Q0Z4"/>
<name>A0A067Q0Z4_9AGAM</name>
<dbReference type="OrthoDB" id="2758323at2759"/>
<reference evidence="4" key="1">
    <citation type="journal article" date="2014" name="Proc. Natl. Acad. Sci. U.S.A.">
        <title>Extensive sampling of basidiomycete genomes demonstrates inadequacy of the white-rot/brown-rot paradigm for wood decay fungi.</title>
        <authorList>
            <person name="Riley R."/>
            <person name="Salamov A.A."/>
            <person name="Brown D.W."/>
            <person name="Nagy L.G."/>
            <person name="Floudas D."/>
            <person name="Held B.W."/>
            <person name="Levasseur A."/>
            <person name="Lombard V."/>
            <person name="Morin E."/>
            <person name="Otillar R."/>
            <person name="Lindquist E.A."/>
            <person name="Sun H."/>
            <person name="LaButti K.M."/>
            <person name="Schmutz J."/>
            <person name="Jabbour D."/>
            <person name="Luo H."/>
            <person name="Baker S.E."/>
            <person name="Pisabarro A.G."/>
            <person name="Walton J.D."/>
            <person name="Blanchette R.A."/>
            <person name="Henrissat B."/>
            <person name="Martin F."/>
            <person name="Cullen D."/>
            <person name="Hibbett D.S."/>
            <person name="Grigoriev I.V."/>
        </authorList>
    </citation>
    <scope>NUCLEOTIDE SEQUENCE [LARGE SCALE GENOMIC DNA]</scope>
    <source>
        <strain evidence="4">MUCL 33604</strain>
    </source>
</reference>
<evidence type="ECO:0000256" key="1">
    <source>
        <dbReference type="SAM" id="MobiDB-lite"/>
    </source>
</evidence>
<feature type="transmembrane region" description="Helical" evidence="2">
    <location>
        <begin position="180"/>
        <end position="203"/>
    </location>
</feature>
<accession>A0A067Q0Z4</accession>
<evidence type="ECO:0000256" key="2">
    <source>
        <dbReference type="SAM" id="Phobius"/>
    </source>
</evidence>
<keyword evidence="2" id="KW-0812">Transmembrane</keyword>
<evidence type="ECO:0000313" key="4">
    <source>
        <dbReference type="Proteomes" id="UP000027265"/>
    </source>
</evidence>
<dbReference type="Proteomes" id="UP000027265">
    <property type="component" value="Unassembled WGS sequence"/>
</dbReference>